<proteinExistence type="predicted"/>
<reference evidence="1" key="1">
    <citation type="submission" date="2019-02" db="EMBL/GenBank/DDBJ databases">
        <authorList>
            <person name="Gruber-Vodicka R. H."/>
            <person name="Seah K. B. B."/>
        </authorList>
    </citation>
    <scope>NUCLEOTIDE SEQUENCE</scope>
    <source>
        <strain evidence="1">BECK_M6</strain>
    </source>
</reference>
<organism evidence="1">
    <name type="scientific">Candidatus Kentrum sp. LFY</name>
    <dbReference type="NCBI Taxonomy" id="2126342"/>
    <lineage>
        <taxon>Bacteria</taxon>
        <taxon>Pseudomonadati</taxon>
        <taxon>Pseudomonadota</taxon>
        <taxon>Gammaproteobacteria</taxon>
        <taxon>Candidatus Kentrum</taxon>
    </lineage>
</organism>
<sequence length="56" mass="6519">MNMLALRARTEAGWVLAYAPILSESLVFPIPKYEVRRERIFLLGISSERIVSLRER</sequence>
<evidence type="ECO:0000313" key="1">
    <source>
        <dbReference type="EMBL" id="VFJ92075.1"/>
    </source>
</evidence>
<dbReference type="EMBL" id="CAADFH010000020">
    <property type="protein sequence ID" value="VFJ92075.1"/>
    <property type="molecule type" value="Genomic_DNA"/>
</dbReference>
<name>A0A450UHS7_9GAMM</name>
<gene>
    <name evidence="1" type="ORF">BECKLFY1418A_GA0070994_102030</name>
</gene>
<dbReference type="AlphaFoldDB" id="A0A450UHS7"/>
<accession>A0A450UHS7</accession>
<protein>
    <submittedName>
        <fullName evidence="1">Uncharacterized protein</fullName>
    </submittedName>
</protein>